<dbReference type="InterPro" id="IPR039672">
    <property type="entry name" value="MFS_2"/>
</dbReference>
<feature type="transmembrane region" description="Helical" evidence="2">
    <location>
        <begin position="158"/>
        <end position="180"/>
    </location>
</feature>
<accession>A0A842HJB5</accession>
<gene>
    <name evidence="3" type="ORF">H5P28_15070</name>
</gene>
<evidence type="ECO:0000313" key="4">
    <source>
        <dbReference type="Proteomes" id="UP000546464"/>
    </source>
</evidence>
<proteinExistence type="inferred from homology"/>
<sequence>MQIPVSDRIPFRQKIAFSLGGQMDFLATGLTLGTLWMPFFNIGLGMNPVLVGLVLMVLRIWDALTDPLVGNLSDNARTRWGRRRPFMFVGAILTACLYPLLWRVPMEYGSNVAFGLLLAISLAFCTVFTVWSMPYYGLQMELTPNYDERTRLTAWMTFWGKIVGVAGGWVMAFMSCSLFADPETGEADIVHGMKVSSWVIAALILVLGLLPALFVKERYYEKETSHQPRDPFWQSIRESFRCGPMWCLIAVAFFVVIGNMSVASLGQYVNIYVINNGDIADASIIEGWKYTAMFAVGLATIPLWTWMSERLDKRLVMVLLIIGGMAGHLMYYFCLRPDMPYLQILPAVMQSGTIAAIWLFLPSMKADVADYDETRTRRRREGALNAFFSWFIKAALACATGASGLFLELSGFDVSLASQPEEVLRNMVWLYLLTPIVFLGLAVLFLAVYPLSRTRMSTIREELEARRGQW</sequence>
<dbReference type="InterPro" id="IPR036259">
    <property type="entry name" value="MFS_trans_sf"/>
</dbReference>
<dbReference type="AlphaFoldDB" id="A0A842HJB5"/>
<dbReference type="RefSeq" id="WP_185676537.1">
    <property type="nucleotide sequence ID" value="NZ_JACHVB010000043.1"/>
</dbReference>
<feature type="transmembrane region" description="Helical" evidence="2">
    <location>
        <begin position="314"/>
        <end position="333"/>
    </location>
</feature>
<name>A0A842HJB5_9BACT</name>
<keyword evidence="2" id="KW-0472">Membrane</keyword>
<keyword evidence="2" id="KW-0812">Transmembrane</keyword>
<dbReference type="EMBL" id="JACHVB010000043">
    <property type="protein sequence ID" value="MBC2595587.1"/>
    <property type="molecule type" value="Genomic_DNA"/>
</dbReference>
<feature type="transmembrane region" description="Helical" evidence="2">
    <location>
        <begin position="427"/>
        <end position="451"/>
    </location>
</feature>
<keyword evidence="2" id="KW-1133">Transmembrane helix</keyword>
<feature type="transmembrane region" description="Helical" evidence="2">
    <location>
        <begin position="339"/>
        <end position="361"/>
    </location>
</feature>
<feature type="transmembrane region" description="Helical" evidence="2">
    <location>
        <begin position="288"/>
        <end position="307"/>
    </location>
</feature>
<dbReference type="GO" id="GO:0008643">
    <property type="term" value="P:carbohydrate transport"/>
    <property type="evidence" value="ECO:0007669"/>
    <property type="project" value="InterPro"/>
</dbReference>
<dbReference type="Proteomes" id="UP000546464">
    <property type="component" value="Unassembled WGS sequence"/>
</dbReference>
<dbReference type="Gene3D" id="1.20.1250.20">
    <property type="entry name" value="MFS general substrate transporter like domains"/>
    <property type="match status" value="2"/>
</dbReference>
<dbReference type="PANTHER" id="PTHR11328:SF24">
    <property type="entry name" value="MAJOR FACILITATOR SUPERFAMILY (MFS) PROFILE DOMAIN-CONTAINING PROTEIN"/>
    <property type="match status" value="1"/>
</dbReference>
<comment type="caution">
    <text evidence="3">The sequence shown here is derived from an EMBL/GenBank/DDBJ whole genome shotgun (WGS) entry which is preliminary data.</text>
</comment>
<feature type="transmembrane region" description="Helical" evidence="2">
    <location>
        <begin position="85"/>
        <end position="102"/>
    </location>
</feature>
<reference evidence="3 4" key="1">
    <citation type="submission" date="2020-07" db="EMBL/GenBank/DDBJ databases">
        <authorList>
            <person name="Feng X."/>
        </authorList>
    </citation>
    <scope>NUCLEOTIDE SEQUENCE [LARGE SCALE GENOMIC DNA]</scope>
    <source>
        <strain evidence="3 4">JCM31066</strain>
    </source>
</reference>
<evidence type="ECO:0000256" key="1">
    <source>
        <dbReference type="ARBA" id="ARBA00009617"/>
    </source>
</evidence>
<keyword evidence="4" id="KW-1185">Reference proteome</keyword>
<feature type="transmembrane region" description="Helical" evidence="2">
    <location>
        <begin position="114"/>
        <end position="138"/>
    </location>
</feature>
<feature type="transmembrane region" description="Helical" evidence="2">
    <location>
        <begin position="382"/>
        <end position="407"/>
    </location>
</feature>
<dbReference type="SUPFAM" id="SSF103473">
    <property type="entry name" value="MFS general substrate transporter"/>
    <property type="match status" value="1"/>
</dbReference>
<dbReference type="GO" id="GO:0015293">
    <property type="term" value="F:symporter activity"/>
    <property type="evidence" value="ECO:0007669"/>
    <property type="project" value="InterPro"/>
</dbReference>
<feature type="transmembrane region" description="Helical" evidence="2">
    <location>
        <begin position="245"/>
        <end position="268"/>
    </location>
</feature>
<feature type="transmembrane region" description="Helical" evidence="2">
    <location>
        <begin position="195"/>
        <end position="215"/>
    </location>
</feature>
<comment type="similarity">
    <text evidence="1">Belongs to the sodium:galactoside symporter (TC 2.A.2) family.</text>
</comment>
<dbReference type="PANTHER" id="PTHR11328">
    <property type="entry name" value="MAJOR FACILITATOR SUPERFAMILY DOMAIN-CONTAINING PROTEIN"/>
    <property type="match status" value="1"/>
</dbReference>
<evidence type="ECO:0000313" key="3">
    <source>
        <dbReference type="EMBL" id="MBC2595587.1"/>
    </source>
</evidence>
<dbReference type="Pfam" id="PF13347">
    <property type="entry name" value="MFS_2"/>
    <property type="match status" value="1"/>
</dbReference>
<evidence type="ECO:0000256" key="2">
    <source>
        <dbReference type="SAM" id="Phobius"/>
    </source>
</evidence>
<protein>
    <submittedName>
        <fullName evidence="3">MFS transporter</fullName>
    </submittedName>
</protein>
<organism evidence="3 4">
    <name type="scientific">Ruficoccus amylovorans</name>
    <dbReference type="NCBI Taxonomy" id="1804625"/>
    <lineage>
        <taxon>Bacteria</taxon>
        <taxon>Pseudomonadati</taxon>
        <taxon>Verrucomicrobiota</taxon>
        <taxon>Opitutia</taxon>
        <taxon>Puniceicoccales</taxon>
        <taxon>Cerasicoccaceae</taxon>
        <taxon>Ruficoccus</taxon>
    </lineage>
</organism>
<dbReference type="GO" id="GO:0005886">
    <property type="term" value="C:plasma membrane"/>
    <property type="evidence" value="ECO:0007669"/>
    <property type="project" value="TreeGrafter"/>
</dbReference>